<protein>
    <recommendedName>
        <fullName evidence="3">Mos1 transposase HTH domain-containing protein</fullName>
    </recommendedName>
</protein>
<evidence type="ECO:0008006" key="3">
    <source>
        <dbReference type="Google" id="ProtNLM"/>
    </source>
</evidence>
<accession>W2SG26</accession>
<name>W2SG26_NECAM</name>
<evidence type="ECO:0000313" key="1">
    <source>
        <dbReference type="EMBL" id="ETN68550.1"/>
    </source>
</evidence>
<sequence>MRQQRSWRSWHPCQHENGKEHRLFEKLEARFGHLRIRRCGSMLEIPINSADVSDQQDSTVTQKALQLKLRLKAAEIAHHDNDAFGPGTIKKRAAQWWFKKFCSGDESLEKD</sequence>
<dbReference type="Proteomes" id="UP000053676">
    <property type="component" value="Unassembled WGS sequence"/>
</dbReference>
<evidence type="ECO:0000313" key="2">
    <source>
        <dbReference type="Proteomes" id="UP000053676"/>
    </source>
</evidence>
<proteinExistence type="predicted"/>
<gene>
    <name evidence="1" type="ORF">NECAME_15755</name>
</gene>
<reference evidence="2" key="1">
    <citation type="journal article" date="2014" name="Nat. Genet.">
        <title>Genome of the human hookworm Necator americanus.</title>
        <authorList>
            <person name="Tang Y.T."/>
            <person name="Gao X."/>
            <person name="Rosa B.A."/>
            <person name="Abubucker S."/>
            <person name="Hallsworth-Pepin K."/>
            <person name="Martin J."/>
            <person name="Tyagi R."/>
            <person name="Heizer E."/>
            <person name="Zhang X."/>
            <person name="Bhonagiri-Palsikar V."/>
            <person name="Minx P."/>
            <person name="Warren W.C."/>
            <person name="Wang Q."/>
            <person name="Zhan B."/>
            <person name="Hotez P.J."/>
            <person name="Sternberg P.W."/>
            <person name="Dougall A."/>
            <person name="Gaze S.T."/>
            <person name="Mulvenna J."/>
            <person name="Sotillo J."/>
            <person name="Ranganathan S."/>
            <person name="Rabelo E.M."/>
            <person name="Wilson R.K."/>
            <person name="Felgner P.L."/>
            <person name="Bethony J."/>
            <person name="Hawdon J.M."/>
            <person name="Gasser R.B."/>
            <person name="Loukas A."/>
            <person name="Mitreva M."/>
        </authorList>
    </citation>
    <scope>NUCLEOTIDE SEQUENCE [LARGE SCALE GENOMIC DNA]</scope>
</reference>
<dbReference type="EMBL" id="KI669244">
    <property type="protein sequence ID" value="ETN68550.1"/>
    <property type="molecule type" value="Genomic_DNA"/>
</dbReference>
<dbReference type="STRING" id="51031.W2SG26"/>
<dbReference type="OrthoDB" id="248747at2759"/>
<organism evidence="1 2">
    <name type="scientific">Necator americanus</name>
    <name type="common">Human hookworm</name>
    <dbReference type="NCBI Taxonomy" id="51031"/>
    <lineage>
        <taxon>Eukaryota</taxon>
        <taxon>Metazoa</taxon>
        <taxon>Ecdysozoa</taxon>
        <taxon>Nematoda</taxon>
        <taxon>Chromadorea</taxon>
        <taxon>Rhabditida</taxon>
        <taxon>Rhabditina</taxon>
        <taxon>Rhabditomorpha</taxon>
        <taxon>Strongyloidea</taxon>
        <taxon>Ancylostomatidae</taxon>
        <taxon>Bunostominae</taxon>
        <taxon>Necator</taxon>
    </lineage>
</organism>
<dbReference type="KEGG" id="nai:NECAME_15755"/>
<dbReference type="AlphaFoldDB" id="W2SG26"/>
<keyword evidence="2" id="KW-1185">Reference proteome</keyword>